<dbReference type="OrthoDB" id="9802794at2"/>
<evidence type="ECO:0000313" key="4">
    <source>
        <dbReference type="EMBL" id="TQM45391.1"/>
    </source>
</evidence>
<evidence type="ECO:0000313" key="5">
    <source>
        <dbReference type="Proteomes" id="UP000319818"/>
    </source>
</evidence>
<dbReference type="GO" id="GO:0033785">
    <property type="term" value="F:heptose 7-phosphate kinase activity"/>
    <property type="evidence" value="ECO:0007669"/>
    <property type="project" value="TreeGrafter"/>
</dbReference>
<dbReference type="SUPFAM" id="SSF53613">
    <property type="entry name" value="Ribokinase-like"/>
    <property type="match status" value="1"/>
</dbReference>
<feature type="domain" description="Carbohydrate kinase PfkB" evidence="3">
    <location>
        <begin position="165"/>
        <end position="301"/>
    </location>
</feature>
<dbReference type="PANTHER" id="PTHR46969">
    <property type="entry name" value="BIFUNCTIONAL PROTEIN HLDE"/>
    <property type="match status" value="1"/>
</dbReference>
<keyword evidence="2 4" id="KW-0418">Kinase</keyword>
<sequence length="335" mass="33855">MSAGTRRRPVVVIGDALLDVDVEGTVERLCPDAPAPVLDVVSESARPGGAGLAAVLVAGHGTPVRLVTALERDEPGRRLAGLLDGAVDVLAGEASGGTVVKCRWRAGGRTMLRTDRGRGVPVSRFAARLGLSRVLGGAGAVLVSDYGRGVAADPQVRAAVARAVARGVPVVWDPHPRGPEPVPGVTLVTPNLAEARRAADVSDESAANPEAGLALAGRLVDRWDAHAVAVTLGAGGAAVRHRDGSCSHAPAPTVDEGDPCGAGDHFAGGVAAALAAGRAVDEAVAQAVRGAAGFVARGGGSTVRRCGNRWLQEAAEADVRPDVLVETPRSRGRVA</sequence>
<evidence type="ECO:0000259" key="3">
    <source>
        <dbReference type="Pfam" id="PF00294"/>
    </source>
</evidence>
<gene>
    <name evidence="4" type="ORF">FB388_2791</name>
</gene>
<comment type="caution">
    <text evidence="4">The sequence shown here is derived from an EMBL/GenBank/DDBJ whole genome shotgun (WGS) entry which is preliminary data.</text>
</comment>
<accession>A0A543GH33</accession>
<dbReference type="Proteomes" id="UP000319818">
    <property type="component" value="Unassembled WGS sequence"/>
</dbReference>
<evidence type="ECO:0000256" key="2">
    <source>
        <dbReference type="ARBA" id="ARBA00022777"/>
    </source>
</evidence>
<dbReference type="AlphaFoldDB" id="A0A543GH33"/>
<dbReference type="GO" id="GO:0033786">
    <property type="term" value="F:heptose-1-phosphate adenylyltransferase activity"/>
    <property type="evidence" value="ECO:0007669"/>
    <property type="project" value="TreeGrafter"/>
</dbReference>
<protein>
    <submittedName>
        <fullName evidence="4">RfaE bifunctional protein kinase chain/domain</fullName>
    </submittedName>
</protein>
<reference evidence="4 5" key="1">
    <citation type="submission" date="2019-06" db="EMBL/GenBank/DDBJ databases">
        <title>Sequencing the genomes of 1000 actinobacteria strains.</title>
        <authorList>
            <person name="Klenk H.-P."/>
        </authorList>
    </citation>
    <scope>NUCLEOTIDE SEQUENCE [LARGE SCALE GENOMIC DNA]</scope>
    <source>
        <strain evidence="4 5">DSM 45511</strain>
    </source>
</reference>
<evidence type="ECO:0000256" key="1">
    <source>
        <dbReference type="ARBA" id="ARBA00022679"/>
    </source>
</evidence>
<dbReference type="InterPro" id="IPR029056">
    <property type="entry name" value="Ribokinase-like"/>
</dbReference>
<dbReference type="RefSeq" id="WP_142100934.1">
    <property type="nucleotide sequence ID" value="NZ_VFPH01000001.1"/>
</dbReference>
<proteinExistence type="predicted"/>
<keyword evidence="5" id="KW-1185">Reference proteome</keyword>
<name>A0A543GH33_9PSEU</name>
<dbReference type="EMBL" id="VFPH01000001">
    <property type="protein sequence ID" value="TQM45391.1"/>
    <property type="molecule type" value="Genomic_DNA"/>
</dbReference>
<organism evidence="4 5">
    <name type="scientific">Pseudonocardia cypriaca</name>
    <dbReference type="NCBI Taxonomy" id="882449"/>
    <lineage>
        <taxon>Bacteria</taxon>
        <taxon>Bacillati</taxon>
        <taxon>Actinomycetota</taxon>
        <taxon>Actinomycetes</taxon>
        <taxon>Pseudonocardiales</taxon>
        <taxon>Pseudonocardiaceae</taxon>
        <taxon>Pseudonocardia</taxon>
    </lineage>
</organism>
<dbReference type="Pfam" id="PF00294">
    <property type="entry name" value="PfkB"/>
    <property type="match status" value="1"/>
</dbReference>
<dbReference type="GO" id="GO:0005829">
    <property type="term" value="C:cytosol"/>
    <property type="evidence" value="ECO:0007669"/>
    <property type="project" value="TreeGrafter"/>
</dbReference>
<dbReference type="InterPro" id="IPR002173">
    <property type="entry name" value="Carboh/pur_kinase_PfkB_CS"/>
</dbReference>
<dbReference type="PROSITE" id="PS00584">
    <property type="entry name" value="PFKB_KINASES_2"/>
    <property type="match status" value="1"/>
</dbReference>
<dbReference type="PANTHER" id="PTHR46969:SF1">
    <property type="entry name" value="BIFUNCTIONAL PROTEIN HLDE"/>
    <property type="match status" value="1"/>
</dbReference>
<dbReference type="InterPro" id="IPR011611">
    <property type="entry name" value="PfkB_dom"/>
</dbReference>
<keyword evidence="1" id="KW-0808">Transferase</keyword>
<dbReference type="Gene3D" id="3.40.1190.20">
    <property type="match status" value="1"/>
</dbReference>